<dbReference type="EMBL" id="UINC01126307">
    <property type="protein sequence ID" value="SVD04701.1"/>
    <property type="molecule type" value="Genomic_DNA"/>
</dbReference>
<dbReference type="InterPro" id="IPR013216">
    <property type="entry name" value="Methyltransf_11"/>
</dbReference>
<feature type="non-terminal residue" evidence="2">
    <location>
        <position position="1"/>
    </location>
</feature>
<sequence>VTGENSFKKYDRVGAYHYELMESDPLYAAKINKALSMVNPGAIVCDIGCGDGVFLKYAKEIGAFIAGMDTSKEGIELARKFSGCEALCVGSANYLPLRASSVDLIVMIDVVNYFDDYAGAIREVSRALKKKGNLIIMSPPDVDIKKEKKTIPDSWQKQVCSIEGLRPVLEESLKVSEVTFIRKPVPTNLLQIVIYFLRVSGVLSLLRRIILRKPSGAKSDREVETSHVKESVDINLDYYNLPKSFIKKYEPLEYIIVAQKV</sequence>
<dbReference type="PANTHER" id="PTHR43861:SF6">
    <property type="entry name" value="METHYLTRANSFERASE TYPE 11"/>
    <property type="match status" value="1"/>
</dbReference>
<evidence type="ECO:0000259" key="1">
    <source>
        <dbReference type="Pfam" id="PF08241"/>
    </source>
</evidence>
<reference evidence="2" key="1">
    <citation type="submission" date="2018-05" db="EMBL/GenBank/DDBJ databases">
        <authorList>
            <person name="Lanie J.A."/>
            <person name="Ng W.-L."/>
            <person name="Kazmierczak K.M."/>
            <person name="Andrzejewski T.M."/>
            <person name="Davidsen T.M."/>
            <person name="Wayne K.J."/>
            <person name="Tettelin H."/>
            <person name="Glass J.I."/>
            <person name="Rusch D."/>
            <person name="Podicherti R."/>
            <person name="Tsui H.-C.T."/>
            <person name="Winkler M.E."/>
        </authorList>
    </citation>
    <scope>NUCLEOTIDE SEQUENCE</scope>
</reference>
<dbReference type="GO" id="GO:0008757">
    <property type="term" value="F:S-adenosylmethionine-dependent methyltransferase activity"/>
    <property type="evidence" value="ECO:0007669"/>
    <property type="project" value="InterPro"/>
</dbReference>
<evidence type="ECO:0000313" key="2">
    <source>
        <dbReference type="EMBL" id="SVD04701.1"/>
    </source>
</evidence>
<gene>
    <name evidence="2" type="ORF">METZ01_LOCUS357555</name>
</gene>
<dbReference type="Pfam" id="PF08241">
    <property type="entry name" value="Methyltransf_11"/>
    <property type="match status" value="1"/>
</dbReference>
<dbReference type="Gene3D" id="3.40.50.150">
    <property type="entry name" value="Vaccinia Virus protein VP39"/>
    <property type="match status" value="1"/>
</dbReference>
<dbReference type="InterPro" id="IPR029063">
    <property type="entry name" value="SAM-dependent_MTases_sf"/>
</dbReference>
<proteinExistence type="predicted"/>
<dbReference type="AlphaFoldDB" id="A0A382S706"/>
<protein>
    <recommendedName>
        <fullName evidence="1">Methyltransferase type 11 domain-containing protein</fullName>
    </recommendedName>
</protein>
<dbReference type="SUPFAM" id="SSF53335">
    <property type="entry name" value="S-adenosyl-L-methionine-dependent methyltransferases"/>
    <property type="match status" value="1"/>
</dbReference>
<accession>A0A382S706</accession>
<dbReference type="CDD" id="cd02440">
    <property type="entry name" value="AdoMet_MTases"/>
    <property type="match status" value="1"/>
</dbReference>
<feature type="domain" description="Methyltransferase type 11" evidence="1">
    <location>
        <begin position="46"/>
        <end position="136"/>
    </location>
</feature>
<name>A0A382S706_9ZZZZ</name>
<dbReference type="PANTHER" id="PTHR43861">
    <property type="entry name" value="TRANS-ACONITATE 2-METHYLTRANSFERASE-RELATED"/>
    <property type="match status" value="1"/>
</dbReference>
<organism evidence="2">
    <name type="scientific">marine metagenome</name>
    <dbReference type="NCBI Taxonomy" id="408172"/>
    <lineage>
        <taxon>unclassified sequences</taxon>
        <taxon>metagenomes</taxon>
        <taxon>ecological metagenomes</taxon>
    </lineage>
</organism>